<evidence type="ECO:0000256" key="1">
    <source>
        <dbReference type="SAM" id="MobiDB-lite"/>
    </source>
</evidence>
<organism evidence="2 3">
    <name type="scientific">Solanum commersonii</name>
    <name type="common">Commerson's wild potato</name>
    <name type="synonym">Commerson's nightshade</name>
    <dbReference type="NCBI Taxonomy" id="4109"/>
    <lineage>
        <taxon>Eukaryota</taxon>
        <taxon>Viridiplantae</taxon>
        <taxon>Streptophyta</taxon>
        <taxon>Embryophyta</taxon>
        <taxon>Tracheophyta</taxon>
        <taxon>Spermatophyta</taxon>
        <taxon>Magnoliopsida</taxon>
        <taxon>eudicotyledons</taxon>
        <taxon>Gunneridae</taxon>
        <taxon>Pentapetalae</taxon>
        <taxon>asterids</taxon>
        <taxon>lamiids</taxon>
        <taxon>Solanales</taxon>
        <taxon>Solanaceae</taxon>
        <taxon>Solanoideae</taxon>
        <taxon>Solaneae</taxon>
        <taxon>Solanum</taxon>
    </lineage>
</organism>
<keyword evidence="3" id="KW-1185">Reference proteome</keyword>
<comment type="caution">
    <text evidence="2">The sequence shown here is derived from an EMBL/GenBank/DDBJ whole genome shotgun (WGS) entry which is preliminary data.</text>
</comment>
<evidence type="ECO:0000313" key="3">
    <source>
        <dbReference type="Proteomes" id="UP000824120"/>
    </source>
</evidence>
<feature type="compositionally biased region" description="Basic and acidic residues" evidence="1">
    <location>
        <begin position="10"/>
        <end position="20"/>
    </location>
</feature>
<feature type="region of interest" description="Disordered" evidence="1">
    <location>
        <begin position="1"/>
        <end position="32"/>
    </location>
</feature>
<sequence length="88" mass="10359">MDTSRKKGTKRVEKNEEMKVRGSPSPLGESPKGLKLKKRIKLVQKRCSRYIVEQYQLPNYLEHYAEGWYKMAMNYTKGRIAEFISDTD</sequence>
<protein>
    <submittedName>
        <fullName evidence="2">Uncharacterized protein</fullName>
    </submittedName>
</protein>
<dbReference type="AlphaFoldDB" id="A0A9J5XTC2"/>
<dbReference type="Proteomes" id="UP000824120">
    <property type="component" value="Chromosome 8"/>
</dbReference>
<reference evidence="2 3" key="1">
    <citation type="submission" date="2020-09" db="EMBL/GenBank/DDBJ databases">
        <title>De no assembly of potato wild relative species, Solanum commersonii.</title>
        <authorList>
            <person name="Cho K."/>
        </authorList>
    </citation>
    <scope>NUCLEOTIDE SEQUENCE [LARGE SCALE GENOMIC DNA]</scope>
    <source>
        <strain evidence="2">LZ3.2</strain>
        <tissue evidence="2">Leaf</tissue>
    </source>
</reference>
<proteinExistence type="predicted"/>
<name>A0A9J5XTC2_SOLCO</name>
<gene>
    <name evidence="2" type="ORF">H5410_040922</name>
</gene>
<dbReference type="EMBL" id="JACXVP010000008">
    <property type="protein sequence ID" value="KAG5590408.1"/>
    <property type="molecule type" value="Genomic_DNA"/>
</dbReference>
<accession>A0A9J5XTC2</accession>
<evidence type="ECO:0000313" key="2">
    <source>
        <dbReference type="EMBL" id="KAG5590408.1"/>
    </source>
</evidence>